<sequence length="457" mass="48900">MNGGILNLVSAITKAGVFTQVASAAATDGTTEASTSVAAVAPASLDVTSTSSILGVAKTLAEGTMSYYPGTSEAYAALPTPYYWWECGAMMGAMLDYSHYTNDSTYDEVLTTALSAQVVAPQNDLMVPADYGSEGNDDQAFWTFTVLSAAERNFPQTANTSVPSWLQVAENAFNSMSARWNTSACGGGLLWQIFADNSNGLNYRNSVSNGGLFQISARLYRATGNQTYLDWANKVWEWSTAIQFIDANYYVYDGADSRDNCTVAKRDNVTFSYAAGIYLYGAAVLANATNGTDAATWTTHTQGLLKAAGSFFSPYDNATDIMYEHACEPYGLCDTDMKSFKGYLSRFMYSSALMVPSIESTVSTYLEASATAAGKACSGGDNSTTCGQKWYTGAFDGSVGLGQQMSALETVHGLLAKAAPAPYSMAEIQDVRLHGGQLGQQQQQRPERHCDVLACEH</sequence>
<organism evidence="11 12">
    <name type="scientific">Cryphonectria parasitica (strain ATCC 38755 / EP155)</name>
    <dbReference type="NCBI Taxonomy" id="660469"/>
    <lineage>
        <taxon>Eukaryota</taxon>
        <taxon>Fungi</taxon>
        <taxon>Dikarya</taxon>
        <taxon>Ascomycota</taxon>
        <taxon>Pezizomycotina</taxon>
        <taxon>Sordariomycetes</taxon>
        <taxon>Sordariomycetidae</taxon>
        <taxon>Diaporthales</taxon>
        <taxon>Cryphonectriaceae</taxon>
        <taxon>Cryphonectria-Endothia species complex</taxon>
        <taxon>Cryphonectria</taxon>
    </lineage>
</organism>
<keyword evidence="9 10" id="KW-0326">Glycosidase</keyword>
<dbReference type="PANTHER" id="PTHR12145:SF38">
    <property type="entry name" value="MANNAN ENDO-1,6-ALPHA-MANNOSIDASE"/>
    <property type="match status" value="1"/>
</dbReference>
<reference evidence="11" key="1">
    <citation type="journal article" date="2020" name="Phytopathology">
        <title>Genome sequence of the chestnut blight fungus Cryphonectria parasitica EP155: A fundamental resource for an archetypical invasive plant pathogen.</title>
        <authorList>
            <person name="Crouch J.A."/>
            <person name="Dawe A."/>
            <person name="Aerts A."/>
            <person name="Barry K."/>
            <person name="Churchill A.C.L."/>
            <person name="Grimwood J."/>
            <person name="Hillman B."/>
            <person name="Milgroom M.G."/>
            <person name="Pangilinan J."/>
            <person name="Smith M."/>
            <person name="Salamov A."/>
            <person name="Schmutz J."/>
            <person name="Yadav J."/>
            <person name="Grigoriev I.V."/>
            <person name="Nuss D."/>
        </authorList>
    </citation>
    <scope>NUCLEOTIDE SEQUENCE</scope>
    <source>
        <strain evidence="11">EP155</strain>
    </source>
</reference>
<dbReference type="Gene3D" id="1.50.10.20">
    <property type="match status" value="1"/>
</dbReference>
<evidence type="ECO:0000256" key="2">
    <source>
        <dbReference type="ARBA" id="ARBA00004308"/>
    </source>
</evidence>
<keyword evidence="7" id="KW-0472">Membrane</keyword>
<comment type="subcellular location">
    <subcellularLocation>
        <location evidence="2">Endomembrane system</location>
    </subcellularLocation>
</comment>
<comment type="similarity">
    <text evidence="3 10">Belongs to the glycosyl hydrolase 76 family.</text>
</comment>
<proteinExistence type="inferred from homology"/>
<evidence type="ECO:0000256" key="4">
    <source>
        <dbReference type="ARBA" id="ARBA00012350"/>
    </source>
</evidence>
<dbReference type="OrthoDB" id="4187847at2759"/>
<evidence type="ECO:0000256" key="3">
    <source>
        <dbReference type="ARBA" id="ARBA00009699"/>
    </source>
</evidence>
<evidence type="ECO:0000256" key="1">
    <source>
        <dbReference type="ARBA" id="ARBA00001452"/>
    </source>
</evidence>
<dbReference type="Proteomes" id="UP000803844">
    <property type="component" value="Unassembled WGS sequence"/>
</dbReference>
<dbReference type="InterPro" id="IPR014480">
    <property type="entry name" value="Mannan-1_6-alpha_mannosidase"/>
</dbReference>
<dbReference type="InterPro" id="IPR008928">
    <property type="entry name" value="6-hairpin_glycosidase_sf"/>
</dbReference>
<dbReference type="GO" id="GO:0016052">
    <property type="term" value="P:carbohydrate catabolic process"/>
    <property type="evidence" value="ECO:0007669"/>
    <property type="project" value="InterPro"/>
</dbReference>
<dbReference type="GO" id="GO:0008496">
    <property type="term" value="F:mannan endo-1,6-alpha-mannosidase activity"/>
    <property type="evidence" value="ECO:0007669"/>
    <property type="project" value="UniProtKB-UniRule"/>
</dbReference>
<evidence type="ECO:0000256" key="7">
    <source>
        <dbReference type="ARBA" id="ARBA00023136"/>
    </source>
</evidence>
<dbReference type="SUPFAM" id="SSF48208">
    <property type="entry name" value="Six-hairpin glycosidases"/>
    <property type="match status" value="1"/>
</dbReference>
<keyword evidence="6 10" id="KW-0378">Hydrolase</keyword>
<evidence type="ECO:0000256" key="6">
    <source>
        <dbReference type="ARBA" id="ARBA00022801"/>
    </source>
</evidence>
<dbReference type="EC" id="3.2.1.101" evidence="4 10"/>
<keyword evidence="8" id="KW-0325">Glycoprotein</keyword>
<evidence type="ECO:0000313" key="11">
    <source>
        <dbReference type="EMBL" id="KAF3766830.1"/>
    </source>
</evidence>
<dbReference type="AlphaFoldDB" id="A0A9P4Y672"/>
<dbReference type="Pfam" id="PF03663">
    <property type="entry name" value="Glyco_hydro_76"/>
    <property type="match status" value="1"/>
</dbReference>
<gene>
    <name evidence="11" type="ORF">M406DRAFT_337755</name>
</gene>
<evidence type="ECO:0000256" key="5">
    <source>
        <dbReference type="ARBA" id="ARBA00022729"/>
    </source>
</evidence>
<comment type="catalytic activity">
    <reaction evidence="1 10">
        <text>Random hydrolysis of (1-&gt;6)-alpha-D-mannosidic linkages in unbranched (1-&gt;6)-mannans.</text>
        <dbReference type="EC" id="3.2.1.101"/>
    </reaction>
</comment>
<dbReference type="InterPro" id="IPR005198">
    <property type="entry name" value="Glyco_hydro_76"/>
</dbReference>
<dbReference type="PANTHER" id="PTHR12145">
    <property type="entry name" value="MANNAN ENDO-1,6-ALPHA-MANNOSIDASE DCW1"/>
    <property type="match status" value="1"/>
</dbReference>
<name>A0A9P4Y672_CRYP1</name>
<dbReference type="PIRSF" id="PIRSF016302">
    <property type="entry name" value="Man_a_manosd"/>
    <property type="match status" value="1"/>
</dbReference>
<evidence type="ECO:0000256" key="9">
    <source>
        <dbReference type="ARBA" id="ARBA00023295"/>
    </source>
</evidence>
<evidence type="ECO:0000256" key="10">
    <source>
        <dbReference type="PIRNR" id="PIRNR016302"/>
    </source>
</evidence>
<evidence type="ECO:0000256" key="8">
    <source>
        <dbReference type="ARBA" id="ARBA00023180"/>
    </source>
</evidence>
<dbReference type="FunFam" id="1.50.10.20:FF:000006">
    <property type="entry name" value="Mannan endo-1,6-alpha-mannosidase"/>
    <property type="match status" value="1"/>
</dbReference>
<dbReference type="RefSeq" id="XP_040777791.1">
    <property type="nucleotide sequence ID" value="XM_040921288.1"/>
</dbReference>
<protein>
    <recommendedName>
        <fullName evidence="4 10">Mannan endo-1,6-alpha-mannosidase</fullName>
        <ecNumber evidence="4 10">3.2.1.101</ecNumber>
    </recommendedName>
</protein>
<keyword evidence="5" id="KW-0732">Signal</keyword>
<evidence type="ECO:0000313" key="12">
    <source>
        <dbReference type="Proteomes" id="UP000803844"/>
    </source>
</evidence>
<comment type="caution">
    <text evidence="11">The sequence shown here is derived from an EMBL/GenBank/DDBJ whole genome shotgun (WGS) entry which is preliminary data.</text>
</comment>
<keyword evidence="12" id="KW-1185">Reference proteome</keyword>
<dbReference type="EMBL" id="MU032346">
    <property type="protein sequence ID" value="KAF3766830.1"/>
    <property type="molecule type" value="Genomic_DNA"/>
</dbReference>
<dbReference type="GO" id="GO:0009272">
    <property type="term" value="P:fungal-type cell wall biogenesis"/>
    <property type="evidence" value="ECO:0007669"/>
    <property type="project" value="TreeGrafter"/>
</dbReference>
<dbReference type="GeneID" id="63838417"/>
<dbReference type="GO" id="GO:0012505">
    <property type="term" value="C:endomembrane system"/>
    <property type="evidence" value="ECO:0007669"/>
    <property type="project" value="UniProtKB-SubCell"/>
</dbReference>
<accession>A0A9P4Y672</accession>